<dbReference type="InterPro" id="IPR011037">
    <property type="entry name" value="Pyrv_Knase-like_insert_dom_sf"/>
</dbReference>
<dbReference type="AlphaFoldDB" id="A0A2A2WTP6"/>
<dbReference type="RefSeq" id="WP_095717056.1">
    <property type="nucleotide sequence ID" value="NZ_NTGA01000004.1"/>
</dbReference>
<dbReference type="GO" id="GO:0005524">
    <property type="term" value="F:ATP binding"/>
    <property type="evidence" value="ECO:0007669"/>
    <property type="project" value="UniProtKB-KW"/>
</dbReference>
<sequence>MYSDLTSELDSILGDLAPGRAARARDVESVAPTHREGARNLVDYASLRRHDLRDLQDRLLDVGVSPLVGCEDDVEAALRAARAALAALGGQDPTRFADRRTTAEARAAGDAALATHAEALLGAPRPGRSGRVMVTLPSSAADDPGLVLGLAERGMGLARINCAHDDPARWEAMIAGVRAAERAVGRRIPISMDLAGPKLRTGPVALGAPVGRARVTREPGGGVVEPARLWFTRDGIDPAGAPTPPPTRGRPPLCVRVDPRWLAARTPGDVIEVPDARRLRRRFTVVSVDAAGVLAEGDRNAWVRDGTLIDCDFERTRVRGIPAVPQRIRVHSGDRILLTVDMEPVDPPRSGAEIRLGCALPAVVEALTVGDRVLFDDGVISAEVIETATPGATDAPWVRLEVVRCREGGRWLGSEKGINVPGLEVDTPALTEEDRRSLGFASRHADLVAVSFVRTRGDVADAVEALAAAVSESGREVGLLLKIETRQAYRSLPDLLLEAMRHDRIGVMIARGDLAVEMGFESLSEVPRNITLMCQAARVPVVLATQVLESLAKTGIPSRAEISDAGSAQRSECVMLNKGPYVAEAIETLDAIHSRMGRIQRKALPLMRHVDSWG</sequence>
<comment type="pathway">
    <text evidence="2">Carbohydrate degradation; glycolysis; pyruvate from D-glyceraldehyde 3-phosphate: step 5/5.</text>
</comment>
<dbReference type="Pfam" id="PF00224">
    <property type="entry name" value="PK"/>
    <property type="match status" value="1"/>
</dbReference>
<evidence type="ECO:0000256" key="2">
    <source>
        <dbReference type="ARBA" id="ARBA00004997"/>
    </source>
</evidence>
<dbReference type="InterPro" id="IPR040442">
    <property type="entry name" value="Pyrv_kinase-like_dom_sf"/>
</dbReference>
<keyword evidence="6" id="KW-0479">Metal-binding</keyword>
<dbReference type="NCBIfam" id="NF011314">
    <property type="entry name" value="PRK14725.1"/>
    <property type="match status" value="1"/>
</dbReference>
<keyword evidence="12 14" id="KW-0670">Pyruvate</keyword>
<evidence type="ECO:0000256" key="8">
    <source>
        <dbReference type="ARBA" id="ARBA00022777"/>
    </source>
</evidence>
<evidence type="ECO:0000313" key="15">
    <source>
        <dbReference type="Proteomes" id="UP000218810"/>
    </source>
</evidence>
<evidence type="ECO:0000256" key="7">
    <source>
        <dbReference type="ARBA" id="ARBA00022741"/>
    </source>
</evidence>
<dbReference type="PANTHER" id="PTHR11817">
    <property type="entry name" value="PYRUVATE KINASE"/>
    <property type="match status" value="1"/>
</dbReference>
<evidence type="ECO:0000259" key="13">
    <source>
        <dbReference type="Pfam" id="PF00224"/>
    </source>
</evidence>
<dbReference type="UniPathway" id="UPA00109">
    <property type="reaction ID" value="UER00188"/>
</dbReference>
<keyword evidence="5" id="KW-0808">Transferase</keyword>
<dbReference type="GO" id="GO:0016301">
    <property type="term" value="F:kinase activity"/>
    <property type="evidence" value="ECO:0007669"/>
    <property type="project" value="UniProtKB-KW"/>
</dbReference>
<keyword evidence="15" id="KW-1185">Reference proteome</keyword>
<keyword evidence="7" id="KW-0547">Nucleotide-binding</keyword>
<evidence type="ECO:0000256" key="9">
    <source>
        <dbReference type="ARBA" id="ARBA00022840"/>
    </source>
</evidence>
<accession>A0A2A2WTP6</accession>
<keyword evidence="10" id="KW-0460">Magnesium</keyword>
<dbReference type="Proteomes" id="UP000218810">
    <property type="component" value="Unassembled WGS sequence"/>
</dbReference>
<feature type="domain" description="Pyruvate kinase barrel" evidence="13">
    <location>
        <begin position="322"/>
        <end position="577"/>
    </location>
</feature>
<comment type="caution">
    <text evidence="14">The sequence shown here is derived from an EMBL/GenBank/DDBJ whole genome shotgun (WGS) entry which is preliminary data.</text>
</comment>
<dbReference type="SUPFAM" id="SSF50800">
    <property type="entry name" value="PK beta-barrel domain-like"/>
    <property type="match status" value="1"/>
</dbReference>
<name>A0A2A2WTP6_9ACTN</name>
<comment type="cofactor">
    <cofactor evidence="1">
        <name>K(+)</name>
        <dbReference type="ChEBI" id="CHEBI:29103"/>
    </cofactor>
</comment>
<evidence type="ECO:0000256" key="1">
    <source>
        <dbReference type="ARBA" id="ARBA00001958"/>
    </source>
</evidence>
<organism evidence="14 15">
    <name type="scientific">Dietzia natronolimnaea</name>
    <dbReference type="NCBI Taxonomy" id="161920"/>
    <lineage>
        <taxon>Bacteria</taxon>
        <taxon>Bacillati</taxon>
        <taxon>Actinomycetota</taxon>
        <taxon>Actinomycetes</taxon>
        <taxon>Mycobacteriales</taxon>
        <taxon>Dietziaceae</taxon>
        <taxon>Dietzia</taxon>
    </lineage>
</organism>
<dbReference type="InterPro" id="IPR015806">
    <property type="entry name" value="Pyrv_Knase_insert_dom_sf"/>
</dbReference>
<proteinExistence type="inferred from homology"/>
<dbReference type="EMBL" id="NTGA01000004">
    <property type="protein sequence ID" value="PAY24590.1"/>
    <property type="molecule type" value="Genomic_DNA"/>
</dbReference>
<dbReference type="GO" id="GO:0004743">
    <property type="term" value="F:pyruvate kinase activity"/>
    <property type="evidence" value="ECO:0007669"/>
    <property type="project" value="UniProtKB-EC"/>
</dbReference>
<evidence type="ECO:0000256" key="10">
    <source>
        <dbReference type="ARBA" id="ARBA00022842"/>
    </source>
</evidence>
<evidence type="ECO:0000256" key="3">
    <source>
        <dbReference type="ARBA" id="ARBA00008663"/>
    </source>
</evidence>
<protein>
    <recommendedName>
        <fullName evidence="4">pyruvate kinase</fullName>
        <ecNumber evidence="4">2.7.1.40</ecNumber>
    </recommendedName>
</protein>
<dbReference type="InterPro" id="IPR015813">
    <property type="entry name" value="Pyrv/PenolPyrv_kinase-like_dom"/>
</dbReference>
<dbReference type="OrthoDB" id="9812123at2"/>
<evidence type="ECO:0000256" key="12">
    <source>
        <dbReference type="ARBA" id="ARBA00023317"/>
    </source>
</evidence>
<keyword evidence="9" id="KW-0067">ATP-binding</keyword>
<comment type="similarity">
    <text evidence="3">Belongs to the pyruvate kinase family.</text>
</comment>
<gene>
    <name evidence="14" type="ORF">CEY15_01955</name>
</gene>
<reference evidence="15" key="1">
    <citation type="submission" date="2017-09" db="EMBL/GenBank/DDBJ databases">
        <authorList>
            <person name="Zhang Y."/>
            <person name="Huang X."/>
            <person name="Liu J."/>
            <person name="Lu L."/>
            <person name="Peng K."/>
        </authorList>
    </citation>
    <scope>NUCLEOTIDE SEQUENCE [LARGE SCALE GENOMIC DNA]</scope>
    <source>
        <strain evidence="15">S-XJ-1</strain>
    </source>
</reference>
<dbReference type="Gene3D" id="2.40.33.10">
    <property type="entry name" value="PK beta-barrel domain-like"/>
    <property type="match status" value="1"/>
</dbReference>
<evidence type="ECO:0000256" key="11">
    <source>
        <dbReference type="ARBA" id="ARBA00023152"/>
    </source>
</evidence>
<keyword evidence="11" id="KW-0324">Glycolysis</keyword>
<evidence type="ECO:0000256" key="4">
    <source>
        <dbReference type="ARBA" id="ARBA00012142"/>
    </source>
</evidence>
<evidence type="ECO:0000313" key="14">
    <source>
        <dbReference type="EMBL" id="PAY24590.1"/>
    </source>
</evidence>
<evidence type="ECO:0000256" key="6">
    <source>
        <dbReference type="ARBA" id="ARBA00022723"/>
    </source>
</evidence>
<keyword evidence="8 14" id="KW-0418">Kinase</keyword>
<dbReference type="Gene3D" id="3.20.20.60">
    <property type="entry name" value="Phosphoenolpyruvate-binding domains"/>
    <property type="match status" value="2"/>
</dbReference>
<dbReference type="EC" id="2.7.1.40" evidence="4"/>
<dbReference type="SUPFAM" id="SSF51621">
    <property type="entry name" value="Phosphoenolpyruvate/pyruvate domain"/>
    <property type="match status" value="1"/>
</dbReference>
<dbReference type="InterPro" id="IPR001697">
    <property type="entry name" value="Pyr_Knase"/>
</dbReference>
<evidence type="ECO:0000256" key="5">
    <source>
        <dbReference type="ARBA" id="ARBA00022679"/>
    </source>
</evidence>
<dbReference type="GO" id="GO:0030955">
    <property type="term" value="F:potassium ion binding"/>
    <property type="evidence" value="ECO:0007669"/>
    <property type="project" value="InterPro"/>
</dbReference>
<dbReference type="InterPro" id="IPR015793">
    <property type="entry name" value="Pyrv_Knase_brl"/>
</dbReference>
<dbReference type="GO" id="GO:0000287">
    <property type="term" value="F:magnesium ion binding"/>
    <property type="evidence" value="ECO:0007669"/>
    <property type="project" value="InterPro"/>
</dbReference>